<dbReference type="InterPro" id="IPR024654">
    <property type="entry name" value="Calcineurin-like_PHP_lpxH"/>
</dbReference>
<evidence type="ECO:0000313" key="4">
    <source>
        <dbReference type="Proteomes" id="UP000317315"/>
    </source>
</evidence>
<sequence>MPASCGCLYNFTMKYFISDTHFFHKNILKLCPLKRFPEFEKEILENLKKTLKPQDTLYHLGDFSWVDSEELLRDWTEIPGRKVLIKGNHDWKFKNLPLYFDEIVEFSEIIEIRGKKVLLCHFPSKDLRTYRFLELQKKVTEIYHSKNCSLLIHGHVHWNPFCVFCGCHLNRVKCINVNVEFTGFRALSEEEMPL</sequence>
<dbReference type="Pfam" id="PF12850">
    <property type="entry name" value="Metallophos_2"/>
    <property type="match status" value="1"/>
</dbReference>
<dbReference type="EMBL" id="FXTM01000019">
    <property type="protein sequence ID" value="SMO69098.1"/>
    <property type="molecule type" value="Genomic_DNA"/>
</dbReference>
<dbReference type="SUPFAM" id="SSF56300">
    <property type="entry name" value="Metallo-dependent phosphatases"/>
    <property type="match status" value="1"/>
</dbReference>
<dbReference type="InterPro" id="IPR029052">
    <property type="entry name" value="Metallo-depent_PP-like"/>
</dbReference>
<proteinExistence type="inferred from homology"/>
<evidence type="ECO:0000256" key="1">
    <source>
        <dbReference type="ARBA" id="ARBA00008950"/>
    </source>
</evidence>
<comment type="similarity">
    <text evidence="1">Belongs to the metallophosphoesterase superfamily. YfcE family.</text>
</comment>
<protein>
    <submittedName>
        <fullName evidence="3">Calcineurin-like phosphoesterase superfamily protein</fullName>
    </submittedName>
</protein>
<evidence type="ECO:0000313" key="3">
    <source>
        <dbReference type="EMBL" id="SMO69098.1"/>
    </source>
</evidence>
<name>A0A521DBY4_9BACT</name>
<keyword evidence="4" id="KW-1185">Reference proteome</keyword>
<gene>
    <name evidence="3" type="ORF">SAMN06269117_11942</name>
</gene>
<accession>A0A521DBY4</accession>
<dbReference type="Gene3D" id="3.60.21.10">
    <property type="match status" value="1"/>
</dbReference>
<organism evidence="3 4">
    <name type="scientific">Balnearium lithotrophicum</name>
    <dbReference type="NCBI Taxonomy" id="223788"/>
    <lineage>
        <taxon>Bacteria</taxon>
        <taxon>Pseudomonadati</taxon>
        <taxon>Aquificota</taxon>
        <taxon>Aquificia</taxon>
        <taxon>Desulfurobacteriales</taxon>
        <taxon>Desulfurobacteriaceae</taxon>
        <taxon>Balnearium</taxon>
    </lineage>
</organism>
<dbReference type="Proteomes" id="UP000317315">
    <property type="component" value="Unassembled WGS sequence"/>
</dbReference>
<evidence type="ECO:0000259" key="2">
    <source>
        <dbReference type="Pfam" id="PF12850"/>
    </source>
</evidence>
<reference evidence="3 4" key="1">
    <citation type="submission" date="2017-05" db="EMBL/GenBank/DDBJ databases">
        <authorList>
            <person name="Varghese N."/>
            <person name="Submissions S."/>
        </authorList>
    </citation>
    <scope>NUCLEOTIDE SEQUENCE [LARGE SCALE GENOMIC DNA]</scope>
    <source>
        <strain evidence="3 4">DSM 16304</strain>
    </source>
</reference>
<dbReference type="AlphaFoldDB" id="A0A521DBY4"/>
<feature type="domain" description="Calcineurin-like phosphoesterase" evidence="2">
    <location>
        <begin position="16"/>
        <end position="157"/>
    </location>
</feature>